<dbReference type="EMBL" id="MU971336">
    <property type="protein sequence ID" value="KAK9241144.1"/>
    <property type="molecule type" value="Genomic_DNA"/>
</dbReference>
<dbReference type="Proteomes" id="UP001433508">
    <property type="component" value="Unassembled WGS sequence"/>
</dbReference>
<gene>
    <name evidence="1" type="ORF">V1525DRAFT_393817</name>
</gene>
<evidence type="ECO:0000313" key="2">
    <source>
        <dbReference type="Proteomes" id="UP001433508"/>
    </source>
</evidence>
<protein>
    <submittedName>
        <fullName evidence="1">Uncharacterized protein</fullName>
    </submittedName>
</protein>
<comment type="caution">
    <text evidence="1">The sequence shown here is derived from an EMBL/GenBank/DDBJ whole genome shotgun (WGS) entry which is preliminary data.</text>
</comment>
<organism evidence="1 2">
    <name type="scientific">Lipomyces kononenkoae</name>
    <name type="common">Yeast</name>
    <dbReference type="NCBI Taxonomy" id="34357"/>
    <lineage>
        <taxon>Eukaryota</taxon>
        <taxon>Fungi</taxon>
        <taxon>Dikarya</taxon>
        <taxon>Ascomycota</taxon>
        <taxon>Saccharomycotina</taxon>
        <taxon>Lipomycetes</taxon>
        <taxon>Lipomycetales</taxon>
        <taxon>Lipomycetaceae</taxon>
        <taxon>Lipomyces</taxon>
    </lineage>
</organism>
<reference evidence="2" key="1">
    <citation type="journal article" date="2024" name="Front. Bioeng. Biotechnol.">
        <title>Genome-scale model development and genomic sequencing of the oleaginous clade Lipomyces.</title>
        <authorList>
            <person name="Czajka J.J."/>
            <person name="Han Y."/>
            <person name="Kim J."/>
            <person name="Mondo S.J."/>
            <person name="Hofstad B.A."/>
            <person name="Robles A."/>
            <person name="Haridas S."/>
            <person name="Riley R."/>
            <person name="LaButti K."/>
            <person name="Pangilinan J."/>
            <person name="Andreopoulos W."/>
            <person name="Lipzen A."/>
            <person name="Yan J."/>
            <person name="Wang M."/>
            <person name="Ng V."/>
            <person name="Grigoriev I.V."/>
            <person name="Spatafora J.W."/>
            <person name="Magnuson J.K."/>
            <person name="Baker S.E."/>
            <person name="Pomraning K.R."/>
        </authorList>
    </citation>
    <scope>NUCLEOTIDE SEQUENCE [LARGE SCALE GENOMIC DNA]</scope>
    <source>
        <strain evidence="2">CBS 7786</strain>
    </source>
</reference>
<accession>A0ACC3TB22</accession>
<sequence length="282" mass="32648">MGFLLPGLSTSRMRRKQRAESFQHLKPDFKRHKPNSDHDHYREPTTLDRLPTEVMQLIFIYSHNFDLPLVCRRFNSILRHSSYLQISVLAELFLYSPSAIGSIYDRRFITKELIIKAVEDGHVADPIIEPLSDRLASPPYTYEKLDLLEYLVVRGGAPINPSKSAFLLAESFYECPMDHPSERRIRSREMDRQIAQVYYSAFGPHKGTLRQQLMVLLMKYAKGLEIDPEITDMLLGADQYQLVEFGITCRAIDPVDPELWEKATCRGDAKAMDFLYKMDNLL</sequence>
<name>A0ACC3TB22_LIPKO</name>
<proteinExistence type="predicted"/>
<evidence type="ECO:0000313" key="1">
    <source>
        <dbReference type="EMBL" id="KAK9241144.1"/>
    </source>
</evidence>
<keyword evidence="2" id="KW-1185">Reference proteome</keyword>